<name>A0ABQ3U3E0_STRHY</name>
<accession>A0ABQ3U3E0</accession>
<organism evidence="1 2">
    <name type="scientific">Streptomyces hygroscopicus</name>
    <dbReference type="NCBI Taxonomy" id="1912"/>
    <lineage>
        <taxon>Bacteria</taxon>
        <taxon>Bacillati</taxon>
        <taxon>Actinomycetota</taxon>
        <taxon>Actinomycetes</taxon>
        <taxon>Kitasatosporales</taxon>
        <taxon>Streptomycetaceae</taxon>
        <taxon>Streptomyces</taxon>
        <taxon>Streptomyces violaceusniger group</taxon>
    </lineage>
</organism>
<keyword evidence="2" id="KW-1185">Reference proteome</keyword>
<sequence>MRWPAWCFVTVEWWAVAPPEPAPAPSLCLWTGRAPGGGVLLARTGRADTRRADTGRADTGRGRVLDEHLTVDADACADARRLDCADVLCGSRPRPAAEAVRWLAEVGCARPACGLAAVPLAGGGWMARGGTDPGVVALPCQVPPQHWLFVSCLHAWLVAGLPLSAVVEAHPRFTYRPALP</sequence>
<dbReference type="EMBL" id="BNEK01000005">
    <property type="protein sequence ID" value="GHJ30127.1"/>
    <property type="molecule type" value="Genomic_DNA"/>
</dbReference>
<evidence type="ECO:0008006" key="3">
    <source>
        <dbReference type="Google" id="ProtNLM"/>
    </source>
</evidence>
<reference evidence="1" key="1">
    <citation type="submission" date="2024-05" db="EMBL/GenBank/DDBJ databases">
        <title>Whole genome shotgun sequence of Streptomyces hygroscopicus NBRC 113678.</title>
        <authorList>
            <person name="Komaki H."/>
            <person name="Tamura T."/>
        </authorList>
    </citation>
    <scope>NUCLEOTIDE SEQUENCE</scope>
    <source>
        <strain evidence="1">N11-34</strain>
    </source>
</reference>
<proteinExistence type="predicted"/>
<protein>
    <recommendedName>
        <fullName evidence="3">Secreted protein</fullName>
    </recommendedName>
</protein>
<comment type="caution">
    <text evidence="1">The sequence shown here is derived from an EMBL/GenBank/DDBJ whole genome shotgun (WGS) entry which is preliminary data.</text>
</comment>
<evidence type="ECO:0000313" key="2">
    <source>
        <dbReference type="Proteomes" id="UP001054854"/>
    </source>
</evidence>
<dbReference type="Proteomes" id="UP001054854">
    <property type="component" value="Unassembled WGS sequence"/>
</dbReference>
<evidence type="ECO:0000313" key="1">
    <source>
        <dbReference type="EMBL" id="GHJ30127.1"/>
    </source>
</evidence>
<gene>
    <name evidence="1" type="ORF">TPA0910_45600</name>
</gene>